<proteinExistence type="predicted"/>
<dbReference type="Proteomes" id="UP000053105">
    <property type="component" value="Unassembled WGS sequence"/>
</dbReference>
<feature type="region of interest" description="Disordered" evidence="1">
    <location>
        <begin position="1"/>
        <end position="28"/>
    </location>
</feature>
<gene>
    <name evidence="2" type="ORF">WN51_02339</name>
</gene>
<evidence type="ECO:0000256" key="1">
    <source>
        <dbReference type="SAM" id="MobiDB-lite"/>
    </source>
</evidence>
<accession>A0A0M8ZXU2</accession>
<sequence length="53" mass="6094">MKKVTKFLSDSSRSAKETKENFQPNKNGDLAKKIAPLLQVLYNTKLLNYFDNC</sequence>
<reference evidence="2 3" key="1">
    <citation type="submission" date="2015-07" db="EMBL/GenBank/DDBJ databases">
        <title>The genome of Melipona quadrifasciata.</title>
        <authorList>
            <person name="Pan H."/>
            <person name="Kapheim K."/>
        </authorList>
    </citation>
    <scope>NUCLEOTIDE SEQUENCE [LARGE SCALE GENOMIC DNA]</scope>
    <source>
        <strain evidence="2">0111107301</strain>
        <tissue evidence="2">Whole body</tissue>
    </source>
</reference>
<protein>
    <submittedName>
        <fullName evidence="2">Uncharacterized protein</fullName>
    </submittedName>
</protein>
<dbReference type="AlphaFoldDB" id="A0A0M8ZXU2"/>
<keyword evidence="3" id="KW-1185">Reference proteome</keyword>
<organism evidence="2 3">
    <name type="scientific">Melipona quadrifasciata</name>
    <dbReference type="NCBI Taxonomy" id="166423"/>
    <lineage>
        <taxon>Eukaryota</taxon>
        <taxon>Metazoa</taxon>
        <taxon>Ecdysozoa</taxon>
        <taxon>Arthropoda</taxon>
        <taxon>Hexapoda</taxon>
        <taxon>Insecta</taxon>
        <taxon>Pterygota</taxon>
        <taxon>Neoptera</taxon>
        <taxon>Endopterygota</taxon>
        <taxon>Hymenoptera</taxon>
        <taxon>Apocrita</taxon>
        <taxon>Aculeata</taxon>
        <taxon>Apoidea</taxon>
        <taxon>Anthophila</taxon>
        <taxon>Apidae</taxon>
        <taxon>Melipona</taxon>
    </lineage>
</organism>
<dbReference type="EMBL" id="KQ435830">
    <property type="protein sequence ID" value="KOX71769.1"/>
    <property type="molecule type" value="Genomic_DNA"/>
</dbReference>
<name>A0A0M8ZXU2_9HYME</name>
<evidence type="ECO:0000313" key="2">
    <source>
        <dbReference type="EMBL" id="KOX71769.1"/>
    </source>
</evidence>
<evidence type="ECO:0000313" key="3">
    <source>
        <dbReference type="Proteomes" id="UP000053105"/>
    </source>
</evidence>